<dbReference type="EMBL" id="JANIID010000010">
    <property type="protein sequence ID" value="MCQ8770868.1"/>
    <property type="molecule type" value="Genomic_DNA"/>
</dbReference>
<dbReference type="RefSeq" id="WP_256790620.1">
    <property type="nucleotide sequence ID" value="NZ_JANIID010000010.1"/>
</dbReference>
<dbReference type="AlphaFoldDB" id="A0A9X2LGS6"/>
<evidence type="ECO:0000313" key="1">
    <source>
        <dbReference type="EMBL" id="MCQ8770868.1"/>
    </source>
</evidence>
<dbReference type="SUPFAM" id="SSF50475">
    <property type="entry name" value="FMN-binding split barrel"/>
    <property type="match status" value="1"/>
</dbReference>
<dbReference type="PANTHER" id="PTHR42815">
    <property type="entry name" value="FAD-BINDING, PUTATIVE (AFU_ORTHOLOGUE AFUA_6G07600)-RELATED"/>
    <property type="match status" value="1"/>
</dbReference>
<dbReference type="PANTHER" id="PTHR42815:SF2">
    <property type="entry name" value="FAD-BINDING, PUTATIVE (AFU_ORTHOLOGUE AFUA_6G07600)-RELATED"/>
    <property type="match status" value="1"/>
</dbReference>
<dbReference type="Gene3D" id="2.30.110.10">
    <property type="entry name" value="Electron Transport, Fmn-binding Protein, Chain A"/>
    <property type="match status" value="1"/>
</dbReference>
<proteinExistence type="predicted"/>
<organism evidence="1 2">
    <name type="scientific">Streptomyces telluris</name>
    <dbReference type="NCBI Taxonomy" id="2720021"/>
    <lineage>
        <taxon>Bacteria</taxon>
        <taxon>Bacillati</taxon>
        <taxon>Actinomycetota</taxon>
        <taxon>Actinomycetes</taxon>
        <taxon>Kitasatosporales</taxon>
        <taxon>Streptomycetaceae</taxon>
        <taxon>Streptomyces</taxon>
    </lineage>
</organism>
<name>A0A9X2LGS6_9ACTN</name>
<reference evidence="1" key="1">
    <citation type="submission" date="2022-06" db="EMBL/GenBank/DDBJ databases">
        <title>WGS of actinobacteria.</title>
        <authorList>
            <person name="Thawai C."/>
        </authorList>
    </citation>
    <scope>NUCLEOTIDE SEQUENCE</scope>
    <source>
        <strain evidence="1">AA8</strain>
    </source>
</reference>
<dbReference type="InterPro" id="IPR012349">
    <property type="entry name" value="Split_barrel_FMN-bd"/>
</dbReference>
<comment type="caution">
    <text evidence="1">The sequence shown here is derived from an EMBL/GenBank/DDBJ whole genome shotgun (WGS) entry which is preliminary data.</text>
</comment>
<gene>
    <name evidence="1" type="ORF">NQU55_13955</name>
</gene>
<sequence length="289" mass="31555">MTSAPRMRTFHEGERAVQRAAGADARAARVAGILGEQLSPVAGLFLSTVSCVALGTADAEDRMWATVLTGEAGFVQTGPKTVRICAARPEGDPCVPAGASGQVALIAMDFIRRRRFRVNGRVRRWDPSVIEMDVEEAYGNCPRHIRQRLVDPAPFSQGPKTTVLTRLTDWERRFIARRDTLFIATRHPGSGADVSHRGGPAGFLRVTGPGRVELPDYSGNALFNTLGNLWSHPRVGLVLPDFATGRTVQISGRAAVDHRPPPERWGPEVERVVEIDVERVVRTTTDHLG</sequence>
<keyword evidence="2" id="KW-1185">Reference proteome</keyword>
<evidence type="ECO:0000313" key="2">
    <source>
        <dbReference type="Proteomes" id="UP001142374"/>
    </source>
</evidence>
<accession>A0A9X2LGS6</accession>
<protein>
    <submittedName>
        <fullName evidence="1">Pyridoxamine 5'-phosphate oxidase family protein</fullName>
    </submittedName>
</protein>
<dbReference type="Proteomes" id="UP001142374">
    <property type="component" value="Unassembled WGS sequence"/>
</dbReference>